<evidence type="ECO:0000313" key="2">
    <source>
        <dbReference type="EMBL" id="BAD13096.1"/>
    </source>
</evidence>
<gene>
    <name evidence="2" type="ORF">OSJNBa0033D24.6</name>
    <name evidence="3" type="ORF">P0702C09.21</name>
</gene>
<feature type="compositionally biased region" description="Basic residues" evidence="1">
    <location>
        <begin position="7"/>
        <end position="17"/>
    </location>
</feature>
<dbReference type="EMBL" id="AP005439">
    <property type="protein sequence ID" value="BAD13096.1"/>
    <property type="molecule type" value="Genomic_DNA"/>
</dbReference>
<reference evidence="2" key="1">
    <citation type="submission" date="2002-06" db="EMBL/GenBank/DDBJ databases">
        <title>Oryza sativa nipponbare(GA3) genomic DNA, chromosome 8, BAC clone:OSJNBa0033D24.</title>
        <authorList>
            <person name="Sasaki T."/>
            <person name="Matsumoto T."/>
            <person name="Katayose Y."/>
        </authorList>
    </citation>
    <scope>NUCLEOTIDE SEQUENCE</scope>
</reference>
<dbReference type="Proteomes" id="UP000000763">
    <property type="component" value="Chromosome 8"/>
</dbReference>
<proteinExistence type="predicted"/>
<accession>Q6YZF9</accession>
<protein>
    <submittedName>
        <fullName evidence="3">Uncharacterized protein</fullName>
    </submittedName>
</protein>
<reference evidence="3" key="2">
    <citation type="submission" date="2002-07" db="EMBL/GenBank/DDBJ databases">
        <title>Oryza sativa nipponbare(GA3) genomic DNA, chromosome 8, PAC clone:P0702C09.</title>
        <authorList>
            <person name="Sasaki T."/>
            <person name="Matsumoto T."/>
            <person name="Katayose Y."/>
        </authorList>
    </citation>
    <scope>NUCLEOTIDE SEQUENCE</scope>
</reference>
<evidence type="ECO:0000313" key="4">
    <source>
        <dbReference type="Proteomes" id="UP000000763"/>
    </source>
</evidence>
<reference evidence="4" key="4">
    <citation type="journal article" date="2008" name="Nucleic Acids Res.">
        <title>The rice annotation project database (RAP-DB): 2008 update.</title>
        <authorList>
            <consortium name="The rice annotation project (RAP)"/>
        </authorList>
    </citation>
    <scope>GENOME REANNOTATION</scope>
    <source>
        <strain evidence="4">cv. Nipponbare</strain>
    </source>
</reference>
<dbReference type="EMBL" id="AP005528">
    <property type="protein sequence ID" value="BAD13162.1"/>
    <property type="molecule type" value="Genomic_DNA"/>
</dbReference>
<feature type="compositionally biased region" description="Polar residues" evidence="1">
    <location>
        <begin position="22"/>
        <end position="35"/>
    </location>
</feature>
<dbReference type="AlphaFoldDB" id="Q6YZF9"/>
<feature type="region of interest" description="Disordered" evidence="1">
    <location>
        <begin position="1"/>
        <end position="75"/>
    </location>
</feature>
<reference evidence="4" key="3">
    <citation type="journal article" date="2005" name="Nature">
        <title>The map-based sequence of the rice genome.</title>
        <authorList>
            <consortium name="International rice genome sequencing project (IRGSP)"/>
            <person name="Matsumoto T."/>
            <person name="Wu J."/>
            <person name="Kanamori H."/>
            <person name="Katayose Y."/>
            <person name="Fujisawa M."/>
            <person name="Namiki N."/>
            <person name="Mizuno H."/>
            <person name="Yamamoto K."/>
            <person name="Antonio B.A."/>
            <person name="Baba T."/>
            <person name="Sakata K."/>
            <person name="Nagamura Y."/>
            <person name="Aoki H."/>
            <person name="Arikawa K."/>
            <person name="Arita K."/>
            <person name="Bito T."/>
            <person name="Chiden Y."/>
            <person name="Fujitsuka N."/>
            <person name="Fukunaka R."/>
            <person name="Hamada M."/>
            <person name="Harada C."/>
            <person name="Hayashi A."/>
            <person name="Hijishita S."/>
            <person name="Honda M."/>
            <person name="Hosokawa S."/>
            <person name="Ichikawa Y."/>
            <person name="Idonuma A."/>
            <person name="Iijima M."/>
            <person name="Ikeda M."/>
            <person name="Ikeno M."/>
            <person name="Ito K."/>
            <person name="Ito S."/>
            <person name="Ito T."/>
            <person name="Ito Y."/>
            <person name="Ito Y."/>
            <person name="Iwabuchi A."/>
            <person name="Kamiya K."/>
            <person name="Karasawa W."/>
            <person name="Kurita K."/>
            <person name="Katagiri S."/>
            <person name="Kikuta A."/>
            <person name="Kobayashi H."/>
            <person name="Kobayashi N."/>
            <person name="Machita K."/>
            <person name="Maehara T."/>
            <person name="Masukawa M."/>
            <person name="Mizubayashi T."/>
            <person name="Mukai Y."/>
            <person name="Nagasaki H."/>
            <person name="Nagata Y."/>
            <person name="Naito S."/>
            <person name="Nakashima M."/>
            <person name="Nakama Y."/>
            <person name="Nakamichi Y."/>
            <person name="Nakamura M."/>
            <person name="Meguro A."/>
            <person name="Negishi M."/>
            <person name="Ohta I."/>
            <person name="Ohta T."/>
            <person name="Okamoto M."/>
            <person name="Ono N."/>
            <person name="Saji S."/>
            <person name="Sakaguchi M."/>
            <person name="Sakai K."/>
            <person name="Shibata M."/>
            <person name="Shimokawa T."/>
            <person name="Song J."/>
            <person name="Takazaki Y."/>
            <person name="Terasawa K."/>
            <person name="Tsugane M."/>
            <person name="Tsuji K."/>
            <person name="Ueda S."/>
            <person name="Waki K."/>
            <person name="Yamagata H."/>
            <person name="Yamamoto M."/>
            <person name="Yamamoto S."/>
            <person name="Yamane H."/>
            <person name="Yoshiki S."/>
            <person name="Yoshihara R."/>
            <person name="Yukawa K."/>
            <person name="Zhong H."/>
            <person name="Yano M."/>
            <person name="Yuan Q."/>
            <person name="Ouyang S."/>
            <person name="Liu J."/>
            <person name="Jones K.M."/>
            <person name="Gansberger K."/>
            <person name="Moffat K."/>
            <person name="Hill J."/>
            <person name="Bera J."/>
            <person name="Fadrosh D."/>
            <person name="Jin S."/>
            <person name="Johri S."/>
            <person name="Kim M."/>
            <person name="Overton L."/>
            <person name="Reardon M."/>
            <person name="Tsitrin T."/>
            <person name="Vuong H."/>
            <person name="Weaver B."/>
            <person name="Ciecko A."/>
            <person name="Tallon L."/>
            <person name="Jackson J."/>
            <person name="Pai G."/>
            <person name="Aken S.V."/>
            <person name="Utterback T."/>
            <person name="Reidmuller S."/>
            <person name="Feldblyum T."/>
            <person name="Hsiao J."/>
            <person name="Zismann V."/>
            <person name="Iobst S."/>
            <person name="de Vazeille A.R."/>
            <person name="Buell C.R."/>
            <person name="Ying K."/>
            <person name="Li Y."/>
            <person name="Lu T."/>
            <person name="Huang Y."/>
            <person name="Zhao Q."/>
            <person name="Feng Q."/>
            <person name="Zhang L."/>
            <person name="Zhu J."/>
            <person name="Weng Q."/>
            <person name="Mu J."/>
            <person name="Lu Y."/>
            <person name="Fan D."/>
            <person name="Liu Y."/>
            <person name="Guan J."/>
            <person name="Zhang Y."/>
            <person name="Yu S."/>
            <person name="Liu X."/>
            <person name="Zhang Y."/>
            <person name="Hong G."/>
            <person name="Han B."/>
            <person name="Choisne N."/>
            <person name="Demange N."/>
            <person name="Orjeda G."/>
            <person name="Samain S."/>
            <person name="Cattolico L."/>
            <person name="Pelletier E."/>
            <person name="Couloux A."/>
            <person name="Segurens B."/>
            <person name="Wincker P."/>
            <person name="D'Hont A."/>
            <person name="Scarpelli C."/>
            <person name="Weissenbach J."/>
            <person name="Salanoubat M."/>
            <person name="Quetier F."/>
            <person name="Yu Y."/>
            <person name="Kim H.R."/>
            <person name="Rambo T."/>
            <person name="Currie J."/>
            <person name="Collura K."/>
            <person name="Luo M."/>
            <person name="Yang T."/>
            <person name="Ammiraju J.S.S."/>
            <person name="Engler F."/>
            <person name="Soderlund C."/>
            <person name="Wing R.A."/>
            <person name="Palmer L.E."/>
            <person name="de la Bastide M."/>
            <person name="Spiegel L."/>
            <person name="Nascimento L."/>
            <person name="Zutavern T."/>
            <person name="O'Shaughnessy A."/>
            <person name="Dike S."/>
            <person name="Dedhia N."/>
            <person name="Preston R."/>
            <person name="Balija V."/>
            <person name="McCombie W.R."/>
            <person name="Chow T."/>
            <person name="Chen H."/>
            <person name="Chung M."/>
            <person name="Chen C."/>
            <person name="Shaw J."/>
            <person name="Wu H."/>
            <person name="Hsiao K."/>
            <person name="Chao Y."/>
            <person name="Chu M."/>
            <person name="Cheng C."/>
            <person name="Hour A."/>
            <person name="Lee P."/>
            <person name="Lin S."/>
            <person name="Lin Y."/>
            <person name="Liou J."/>
            <person name="Liu S."/>
            <person name="Hsing Y."/>
            <person name="Raghuvanshi S."/>
            <person name="Mohanty A."/>
            <person name="Bharti A.K."/>
            <person name="Gaur A."/>
            <person name="Gupta V."/>
            <person name="Kumar D."/>
            <person name="Ravi V."/>
            <person name="Vij S."/>
            <person name="Kapur A."/>
            <person name="Khurana P."/>
            <person name="Khurana P."/>
            <person name="Khurana J.P."/>
            <person name="Tyagi A.K."/>
            <person name="Gaikwad K."/>
            <person name="Singh A."/>
            <person name="Dalal V."/>
            <person name="Srivastava S."/>
            <person name="Dixit A."/>
            <person name="Pal A.K."/>
            <person name="Ghazi I.A."/>
            <person name="Yadav M."/>
            <person name="Pandit A."/>
            <person name="Bhargava A."/>
            <person name="Sureshbabu K."/>
            <person name="Batra K."/>
            <person name="Sharma T.R."/>
            <person name="Mohapatra T."/>
            <person name="Singh N.K."/>
            <person name="Messing J."/>
            <person name="Nelson A.B."/>
            <person name="Fuks G."/>
            <person name="Kavchok S."/>
            <person name="Keizer G."/>
            <person name="Linton E."/>
            <person name="Llaca V."/>
            <person name="Song R."/>
            <person name="Tanyolac B."/>
            <person name="Young S."/>
            <person name="Ho-Il K."/>
            <person name="Hahn J.H."/>
            <person name="Sangsakoo G."/>
            <person name="Vanavichit A."/>
            <person name="de Mattos Luiz.A.T."/>
            <person name="Zimmer P.D."/>
            <person name="Malone G."/>
            <person name="Dellagostin O."/>
            <person name="de Oliveira A.C."/>
            <person name="Bevan M."/>
            <person name="Bancroft I."/>
            <person name="Minx P."/>
            <person name="Cordum H."/>
            <person name="Wilson R."/>
            <person name="Cheng Z."/>
            <person name="Jin W."/>
            <person name="Jiang J."/>
            <person name="Leong S.A."/>
            <person name="Iwama H."/>
            <person name="Gojobori T."/>
            <person name="Itoh T."/>
            <person name="Niimura Y."/>
            <person name="Fujii Y."/>
            <person name="Habara T."/>
            <person name="Sakai H."/>
            <person name="Sato Y."/>
            <person name="Wilson G."/>
            <person name="Kumar K."/>
            <person name="McCouch S."/>
            <person name="Juretic N."/>
            <person name="Hoen D."/>
            <person name="Wright S."/>
            <person name="Bruskiewich R."/>
            <person name="Bureau T."/>
            <person name="Miyao A."/>
            <person name="Hirochika H."/>
            <person name="Nishikawa T."/>
            <person name="Kadowaki K."/>
            <person name="Sugiura M."/>
            <person name="Burr B."/>
            <person name="Sasaki T."/>
        </authorList>
    </citation>
    <scope>NUCLEOTIDE SEQUENCE [LARGE SCALE GENOMIC DNA]</scope>
    <source>
        <strain evidence="4">cv. Nipponbare</strain>
    </source>
</reference>
<evidence type="ECO:0000313" key="3">
    <source>
        <dbReference type="EMBL" id="BAD13162.1"/>
    </source>
</evidence>
<evidence type="ECO:0000256" key="1">
    <source>
        <dbReference type="SAM" id="MobiDB-lite"/>
    </source>
</evidence>
<name>Q6YZF9_ORYSJ</name>
<organism evidence="3 4">
    <name type="scientific">Oryza sativa subsp. japonica</name>
    <name type="common">Rice</name>
    <dbReference type="NCBI Taxonomy" id="39947"/>
    <lineage>
        <taxon>Eukaryota</taxon>
        <taxon>Viridiplantae</taxon>
        <taxon>Streptophyta</taxon>
        <taxon>Embryophyta</taxon>
        <taxon>Tracheophyta</taxon>
        <taxon>Spermatophyta</taxon>
        <taxon>Magnoliopsida</taxon>
        <taxon>Liliopsida</taxon>
        <taxon>Poales</taxon>
        <taxon>Poaceae</taxon>
        <taxon>BOP clade</taxon>
        <taxon>Oryzoideae</taxon>
        <taxon>Oryzeae</taxon>
        <taxon>Oryzinae</taxon>
        <taxon>Oryza</taxon>
        <taxon>Oryza sativa</taxon>
    </lineage>
</organism>
<sequence length="75" mass="7639">MPAIRRPSCHRAPHPQRHILSSLANGSSTAPSPASSHYRRVNPAGLPPLPHPAQLPATAQSGGYAPGGPTSATSS</sequence>